<reference evidence="2" key="1">
    <citation type="journal article" date="2019" name="Int. J. Syst. Evol. Microbiol.">
        <title>The Global Catalogue of Microorganisms (GCM) 10K type strain sequencing project: providing services to taxonomists for standard genome sequencing and annotation.</title>
        <authorList>
            <consortium name="The Broad Institute Genomics Platform"/>
            <consortium name="The Broad Institute Genome Sequencing Center for Infectious Disease"/>
            <person name="Wu L."/>
            <person name="Ma J."/>
        </authorList>
    </citation>
    <scope>NUCLEOTIDE SEQUENCE [LARGE SCALE GENOMIC DNA]</scope>
    <source>
        <strain evidence="2">JCM 18127</strain>
    </source>
</reference>
<comment type="caution">
    <text evidence="1">The sequence shown here is derived from an EMBL/GenBank/DDBJ whole genome shotgun (WGS) entry which is preliminary data.</text>
</comment>
<keyword evidence="2" id="KW-1185">Reference proteome</keyword>
<name>A0ABP8WBD3_9ACTN</name>
<sequence>MGEPRVTFYTRAGCHLCEEAQAVVARVCAELGERFVEVDVDTDPELRERYGEEVPVTLVDGRQHDYWRVDEQRFRAALQG</sequence>
<dbReference type="EMBL" id="BAABIM010000002">
    <property type="protein sequence ID" value="GAA4684208.1"/>
    <property type="molecule type" value="Genomic_DNA"/>
</dbReference>
<dbReference type="InterPro" id="IPR052565">
    <property type="entry name" value="Glutaredoxin-like_YDR286C"/>
</dbReference>
<protein>
    <submittedName>
        <fullName evidence="1">Glutaredoxin family protein</fullName>
    </submittedName>
</protein>
<dbReference type="InterPro" id="IPR036249">
    <property type="entry name" value="Thioredoxin-like_sf"/>
</dbReference>
<dbReference type="Proteomes" id="UP001500621">
    <property type="component" value="Unassembled WGS sequence"/>
</dbReference>
<dbReference type="CDD" id="cd02976">
    <property type="entry name" value="NrdH"/>
    <property type="match status" value="1"/>
</dbReference>
<evidence type="ECO:0000313" key="1">
    <source>
        <dbReference type="EMBL" id="GAA4684208.1"/>
    </source>
</evidence>
<evidence type="ECO:0000313" key="2">
    <source>
        <dbReference type="Proteomes" id="UP001500621"/>
    </source>
</evidence>
<dbReference type="Pfam" id="PF05768">
    <property type="entry name" value="Glrx-like"/>
    <property type="match status" value="1"/>
</dbReference>
<gene>
    <name evidence="1" type="ORF">GCM10023226_21950</name>
</gene>
<dbReference type="PANTHER" id="PTHR33558">
    <property type="entry name" value="GLUTAREDOXIN-LIKE PROTEIN C5ORF63 HOMOLOG"/>
    <property type="match status" value="1"/>
</dbReference>
<accession>A0ABP8WBD3</accession>
<dbReference type="InterPro" id="IPR008554">
    <property type="entry name" value="Glutaredoxin-like"/>
</dbReference>
<dbReference type="Gene3D" id="3.40.30.10">
    <property type="entry name" value="Glutaredoxin"/>
    <property type="match status" value="1"/>
</dbReference>
<dbReference type="SUPFAM" id="SSF52833">
    <property type="entry name" value="Thioredoxin-like"/>
    <property type="match status" value="1"/>
</dbReference>
<dbReference type="PANTHER" id="PTHR33558:SF1">
    <property type="entry name" value="GLUTAREDOXIN-LIKE PROTEIN C5ORF63 HOMOLOG"/>
    <property type="match status" value="1"/>
</dbReference>
<proteinExistence type="predicted"/>
<organism evidence="1 2">
    <name type="scientific">Nocardioides nanhaiensis</name>
    <dbReference type="NCBI Taxonomy" id="1476871"/>
    <lineage>
        <taxon>Bacteria</taxon>
        <taxon>Bacillati</taxon>
        <taxon>Actinomycetota</taxon>
        <taxon>Actinomycetes</taxon>
        <taxon>Propionibacteriales</taxon>
        <taxon>Nocardioidaceae</taxon>
        <taxon>Nocardioides</taxon>
    </lineage>
</organism>